<proteinExistence type="predicted"/>
<reference evidence="2" key="1">
    <citation type="submission" date="2018-01" db="EMBL/GenBank/DDBJ databases">
        <authorList>
            <person name="Mao J.F."/>
        </authorList>
    </citation>
    <scope>NUCLEOTIDE SEQUENCE</scope>
    <source>
        <strain evidence="2">Huo1</strain>
        <tissue evidence="2">Leaf</tissue>
    </source>
</reference>
<feature type="domain" description="TF-B3" evidence="1">
    <location>
        <begin position="177"/>
        <end position="277"/>
    </location>
</feature>
<dbReference type="OrthoDB" id="910837at2759"/>
<dbReference type="SMART" id="SM01019">
    <property type="entry name" value="B3"/>
    <property type="match status" value="2"/>
</dbReference>
<dbReference type="InterPro" id="IPR039218">
    <property type="entry name" value="REM_fam"/>
</dbReference>
<dbReference type="CDD" id="cd10017">
    <property type="entry name" value="B3_DNA"/>
    <property type="match status" value="2"/>
</dbReference>
<evidence type="ECO:0000259" key="1">
    <source>
        <dbReference type="PROSITE" id="PS50863"/>
    </source>
</evidence>
<organism evidence="2">
    <name type="scientific">Salvia splendens</name>
    <name type="common">Scarlet sage</name>
    <dbReference type="NCBI Taxonomy" id="180675"/>
    <lineage>
        <taxon>Eukaryota</taxon>
        <taxon>Viridiplantae</taxon>
        <taxon>Streptophyta</taxon>
        <taxon>Embryophyta</taxon>
        <taxon>Tracheophyta</taxon>
        <taxon>Spermatophyta</taxon>
        <taxon>Magnoliopsida</taxon>
        <taxon>eudicotyledons</taxon>
        <taxon>Gunneridae</taxon>
        <taxon>Pentapetalae</taxon>
        <taxon>asterids</taxon>
        <taxon>lamiids</taxon>
        <taxon>Lamiales</taxon>
        <taxon>Lamiaceae</taxon>
        <taxon>Nepetoideae</taxon>
        <taxon>Mentheae</taxon>
        <taxon>Salviinae</taxon>
        <taxon>Salvia</taxon>
        <taxon>Salvia subgen. Calosphace</taxon>
        <taxon>core Calosphace</taxon>
    </lineage>
</organism>
<protein>
    <recommendedName>
        <fullName evidence="1">TF-B3 domain-containing protein</fullName>
    </recommendedName>
</protein>
<gene>
    <name evidence="2" type="ORF">SASPL_114120</name>
</gene>
<dbReference type="AlphaFoldDB" id="A0A8X9A038"/>
<dbReference type="PANTHER" id="PTHR31674">
    <property type="entry name" value="B3 DOMAIN-CONTAINING PROTEIN REM-LIKE 3-RELATED"/>
    <property type="match status" value="1"/>
</dbReference>
<dbReference type="Proteomes" id="UP000298416">
    <property type="component" value="Unassembled WGS sequence"/>
</dbReference>
<reference evidence="2" key="2">
    <citation type="submission" date="2020-08" db="EMBL/GenBank/DDBJ databases">
        <title>Plant Genome Project.</title>
        <authorList>
            <person name="Zhang R.-G."/>
        </authorList>
    </citation>
    <scope>NUCLEOTIDE SEQUENCE</scope>
    <source>
        <strain evidence="2">Huo1</strain>
        <tissue evidence="2">Leaf</tissue>
    </source>
</reference>
<dbReference type="InterPro" id="IPR003340">
    <property type="entry name" value="B3_DNA-bd"/>
</dbReference>
<dbReference type="Pfam" id="PF02362">
    <property type="entry name" value="B3"/>
    <property type="match status" value="2"/>
</dbReference>
<dbReference type="PROSITE" id="PS50863">
    <property type="entry name" value="B3"/>
    <property type="match status" value="2"/>
</dbReference>
<dbReference type="EMBL" id="PNBA02000005">
    <property type="protein sequence ID" value="KAG6423717.1"/>
    <property type="molecule type" value="Genomic_DNA"/>
</dbReference>
<feature type="domain" description="TF-B3" evidence="1">
    <location>
        <begin position="18"/>
        <end position="95"/>
    </location>
</feature>
<keyword evidence="3" id="KW-1185">Reference proteome</keyword>
<comment type="caution">
    <text evidence="2">The sequence shown here is derived from an EMBL/GenBank/DDBJ whole genome shotgun (WGS) entry which is preliminary data.</text>
</comment>
<evidence type="ECO:0000313" key="2">
    <source>
        <dbReference type="EMBL" id="KAG6423717.1"/>
    </source>
</evidence>
<sequence length="279" mass="31733">MASRGASQIVQRRSLPNIVPSVFTDSIHGTEPQDMALRDSNNNLWHLKIEKFIDGWYFTDGWVKFVEDNMIERGDVLFYQSSSKGVLNFKVMSPSGSEDAGIERLNVKTTKLPIVKVEVKTEDVEAGDEKPPEKRGTEMVVDVAGEAGTSKPGKKRKKQDYYGEEIFKPGGMQPPLNPYFVVDVRENRANEMHFPIDVIRDHKIQLPETLLLMDPKGRTFETKRRSWKDGRVNYNGGWKAVYRTNMLKTGDKLICEFIGNGRGVGDMHLKISVFSLQHR</sequence>
<dbReference type="PANTHER" id="PTHR31674:SF62">
    <property type="entry name" value="B3 DOMAIN-CONTAINING PROTEIN REM14-RELATED"/>
    <property type="match status" value="1"/>
</dbReference>
<evidence type="ECO:0000313" key="3">
    <source>
        <dbReference type="Proteomes" id="UP000298416"/>
    </source>
</evidence>
<name>A0A8X9A038_SALSN</name>
<accession>A0A8X9A038</accession>
<dbReference type="GO" id="GO:0003677">
    <property type="term" value="F:DNA binding"/>
    <property type="evidence" value="ECO:0007669"/>
    <property type="project" value="InterPro"/>
</dbReference>